<evidence type="ECO:0000313" key="3">
    <source>
        <dbReference type="Proteomes" id="UP000228934"/>
    </source>
</evidence>
<reference evidence="3" key="1">
    <citation type="journal article" date="2017" name="Nat. Commun.">
        <title>The North American bullfrog draft genome provides insight into hormonal regulation of long noncoding RNA.</title>
        <authorList>
            <person name="Hammond S.A."/>
            <person name="Warren R.L."/>
            <person name="Vandervalk B.P."/>
            <person name="Kucuk E."/>
            <person name="Khan H."/>
            <person name="Gibb E.A."/>
            <person name="Pandoh P."/>
            <person name="Kirk H."/>
            <person name="Zhao Y."/>
            <person name="Jones M."/>
            <person name="Mungall A.J."/>
            <person name="Coope R."/>
            <person name="Pleasance S."/>
            <person name="Moore R.A."/>
            <person name="Holt R.A."/>
            <person name="Round J.M."/>
            <person name="Ohora S."/>
            <person name="Walle B.V."/>
            <person name="Veldhoen N."/>
            <person name="Helbing C.C."/>
            <person name="Birol I."/>
        </authorList>
    </citation>
    <scope>NUCLEOTIDE SEQUENCE [LARGE SCALE GENOMIC DNA]</scope>
</reference>
<accession>A0A2G9SB36</accession>
<evidence type="ECO:0000256" key="1">
    <source>
        <dbReference type="SAM" id="Phobius"/>
    </source>
</evidence>
<feature type="transmembrane region" description="Helical" evidence="1">
    <location>
        <begin position="33"/>
        <end position="50"/>
    </location>
</feature>
<keyword evidence="1" id="KW-0472">Membrane</keyword>
<proteinExistence type="predicted"/>
<keyword evidence="3" id="KW-1185">Reference proteome</keyword>
<organism evidence="2 3">
    <name type="scientific">Aquarana catesbeiana</name>
    <name type="common">American bullfrog</name>
    <name type="synonym">Rana catesbeiana</name>
    <dbReference type="NCBI Taxonomy" id="8400"/>
    <lineage>
        <taxon>Eukaryota</taxon>
        <taxon>Metazoa</taxon>
        <taxon>Chordata</taxon>
        <taxon>Craniata</taxon>
        <taxon>Vertebrata</taxon>
        <taxon>Euteleostomi</taxon>
        <taxon>Amphibia</taxon>
        <taxon>Batrachia</taxon>
        <taxon>Anura</taxon>
        <taxon>Neobatrachia</taxon>
        <taxon>Ranoidea</taxon>
        <taxon>Ranidae</taxon>
        <taxon>Aquarana</taxon>
    </lineage>
</organism>
<evidence type="ECO:0000313" key="2">
    <source>
        <dbReference type="EMBL" id="PIO37337.1"/>
    </source>
</evidence>
<dbReference type="Proteomes" id="UP000228934">
    <property type="component" value="Unassembled WGS sequence"/>
</dbReference>
<sequence length="60" mass="6954">MLDVFFPSMFSFVQFFFSFIPKARRSKSTCVDFFLYFFCTFVTTQSSFVAPPTPVILGID</sequence>
<keyword evidence="1" id="KW-1133">Transmembrane helix</keyword>
<gene>
    <name evidence="2" type="ORF">AB205_0061430</name>
</gene>
<dbReference type="EMBL" id="KV926786">
    <property type="protein sequence ID" value="PIO37337.1"/>
    <property type="molecule type" value="Genomic_DNA"/>
</dbReference>
<protein>
    <submittedName>
        <fullName evidence="2">Uncharacterized protein</fullName>
    </submittedName>
</protein>
<keyword evidence="1" id="KW-0812">Transmembrane</keyword>
<name>A0A2G9SB36_AQUCT</name>
<feature type="transmembrane region" description="Helical" evidence="1">
    <location>
        <begin position="6"/>
        <end position="21"/>
    </location>
</feature>
<dbReference type="AlphaFoldDB" id="A0A2G9SB36"/>